<sequence>MNIKLSIYTALVLSLGWACNHPKQEQKEDIEAKEVEQEEISKVTPDVTTELVKHDTDDPAIWINPENPEESLIVGTDKGGDDGDGALFVFNLEGKILRDKTIENIARPNNVDIAYGLNLNGKATDIAVCTERYTNSLRIFSLPEMKPVDNGGIEIFKGEELRGPMGISMYTDPATGNIYAIAGRKDGPKDGTYLWQYLLEDDGNGNVKGTLVRKFGSYAGREIEAIAVDSEKGYVYYSDEGVGVKKYYAHPDSSNVELALFGNGDLFTEDNEGISIYKHDDGTGYIIVSDQAANIFHFFTREGSNGNPHEHKLVKSLYASTLESDGNEVTSVAIGEKYPEGFFVAMSDDKTFQIYDWRKVKPEEAQITAQK</sequence>
<dbReference type="Gene3D" id="2.120.10.30">
    <property type="entry name" value="TolB, C-terminal domain"/>
    <property type="match status" value="1"/>
</dbReference>
<name>A0A937FBP5_9BACT</name>
<reference evidence="2" key="1">
    <citation type="submission" date="2021-01" db="EMBL/GenBank/DDBJ databases">
        <title>Fulvivirga kasyanovii gen. nov., sp nov., a novel member of the phylum Bacteroidetes isolated from seawater in a mussel farm.</title>
        <authorList>
            <person name="Zhao L.-H."/>
            <person name="Wang Z.-J."/>
        </authorList>
    </citation>
    <scope>NUCLEOTIDE SEQUENCE</scope>
    <source>
        <strain evidence="2">2943</strain>
    </source>
</reference>
<evidence type="ECO:0000313" key="3">
    <source>
        <dbReference type="Proteomes" id="UP000659388"/>
    </source>
</evidence>
<dbReference type="InterPro" id="IPR011042">
    <property type="entry name" value="6-blade_b-propeller_TolB-like"/>
</dbReference>
<dbReference type="AlphaFoldDB" id="A0A937FBP5"/>
<organism evidence="2 3">
    <name type="scientific">Fulvivirga sediminis</name>
    <dbReference type="NCBI Taxonomy" id="2803949"/>
    <lineage>
        <taxon>Bacteria</taxon>
        <taxon>Pseudomonadati</taxon>
        <taxon>Bacteroidota</taxon>
        <taxon>Cytophagia</taxon>
        <taxon>Cytophagales</taxon>
        <taxon>Fulvivirgaceae</taxon>
        <taxon>Fulvivirga</taxon>
    </lineage>
</organism>
<dbReference type="RefSeq" id="WP_202245642.1">
    <property type="nucleotide sequence ID" value="NZ_JAESIY010000009.1"/>
</dbReference>
<proteinExistence type="predicted"/>
<protein>
    <submittedName>
        <fullName evidence="2">Phytase</fullName>
    </submittedName>
</protein>
<dbReference type="Pfam" id="PF02333">
    <property type="entry name" value="Phytase"/>
    <property type="match status" value="1"/>
</dbReference>
<evidence type="ECO:0000259" key="1">
    <source>
        <dbReference type="PROSITE" id="PS51662"/>
    </source>
</evidence>
<feature type="domain" description="BPP" evidence="1">
    <location>
        <begin position="33"/>
        <end position="365"/>
    </location>
</feature>
<keyword evidence="3" id="KW-1185">Reference proteome</keyword>
<dbReference type="Proteomes" id="UP000659388">
    <property type="component" value="Unassembled WGS sequence"/>
</dbReference>
<gene>
    <name evidence="2" type="ORF">JL102_17040</name>
</gene>
<dbReference type="PROSITE" id="PS51662">
    <property type="entry name" value="BP_PHYTASE"/>
    <property type="match status" value="1"/>
</dbReference>
<comment type="caution">
    <text evidence="2">The sequence shown here is derived from an EMBL/GenBank/DDBJ whole genome shotgun (WGS) entry which is preliminary data.</text>
</comment>
<dbReference type="EMBL" id="JAESIY010000009">
    <property type="protein sequence ID" value="MBL3657859.1"/>
    <property type="molecule type" value="Genomic_DNA"/>
</dbReference>
<dbReference type="SUPFAM" id="SSF50956">
    <property type="entry name" value="Thermostable phytase (3-phytase)"/>
    <property type="match status" value="1"/>
</dbReference>
<dbReference type="GO" id="GO:0016158">
    <property type="term" value="F:inositol hexakisphosphate 3-phosphatase activity"/>
    <property type="evidence" value="ECO:0007669"/>
    <property type="project" value="InterPro"/>
</dbReference>
<accession>A0A937FBP5</accession>
<evidence type="ECO:0000313" key="2">
    <source>
        <dbReference type="EMBL" id="MBL3657859.1"/>
    </source>
</evidence>
<dbReference type="InterPro" id="IPR003431">
    <property type="entry name" value="B-propeller_Phytase"/>
</dbReference>